<evidence type="ECO:0000313" key="2">
    <source>
        <dbReference type="EMBL" id="KZO98872.1"/>
    </source>
</evidence>
<feature type="region of interest" description="Disordered" evidence="1">
    <location>
        <begin position="1"/>
        <end position="76"/>
    </location>
</feature>
<keyword evidence="3" id="KW-1185">Reference proteome</keyword>
<reference evidence="2 3" key="1">
    <citation type="journal article" date="2016" name="Mol. Biol. Evol.">
        <title>Comparative Genomics of Early-Diverging Mushroom-Forming Fungi Provides Insights into the Origins of Lignocellulose Decay Capabilities.</title>
        <authorList>
            <person name="Nagy L.G."/>
            <person name="Riley R."/>
            <person name="Tritt A."/>
            <person name="Adam C."/>
            <person name="Daum C."/>
            <person name="Floudas D."/>
            <person name="Sun H."/>
            <person name="Yadav J.S."/>
            <person name="Pangilinan J."/>
            <person name="Larsson K.H."/>
            <person name="Matsuura K."/>
            <person name="Barry K."/>
            <person name="Labutti K."/>
            <person name="Kuo R."/>
            <person name="Ohm R.A."/>
            <person name="Bhattacharya S.S."/>
            <person name="Shirouzu T."/>
            <person name="Yoshinaga Y."/>
            <person name="Martin F.M."/>
            <person name="Grigoriev I.V."/>
            <person name="Hibbett D.S."/>
        </authorList>
    </citation>
    <scope>NUCLEOTIDE SEQUENCE [LARGE SCALE GENOMIC DNA]</scope>
    <source>
        <strain evidence="2 3">TUFC12733</strain>
    </source>
</reference>
<name>A0A167PJV3_CALVF</name>
<evidence type="ECO:0000256" key="1">
    <source>
        <dbReference type="SAM" id="MobiDB-lite"/>
    </source>
</evidence>
<sequence length="160" mass="17245">MHLPKPERKAAQSYVRARLDEARTSRAQMGKDDIDSNDSATMRTRDSSPDLALGVLPAPRYQPALPPSQTTLCRPTAMTPTQHVPRAFVPLPKLAYGSIGGCPSLSPAHALKTPTSSVGSTDSPRTPGAVIPVARVKDVDHLSWSSRSYHGYAMPFVRGE</sequence>
<feature type="compositionally biased region" description="Polar residues" evidence="1">
    <location>
        <begin position="67"/>
        <end position="76"/>
    </location>
</feature>
<accession>A0A167PJV3</accession>
<dbReference type="Proteomes" id="UP000076738">
    <property type="component" value="Unassembled WGS sequence"/>
</dbReference>
<feature type="compositionally biased region" description="Basic and acidic residues" evidence="1">
    <location>
        <begin position="1"/>
        <end position="10"/>
    </location>
</feature>
<proteinExistence type="predicted"/>
<dbReference type="AlphaFoldDB" id="A0A167PJV3"/>
<feature type="compositionally biased region" description="Basic and acidic residues" evidence="1">
    <location>
        <begin position="17"/>
        <end position="34"/>
    </location>
</feature>
<protein>
    <submittedName>
        <fullName evidence="2">Uncharacterized protein</fullName>
    </submittedName>
</protein>
<dbReference type="EMBL" id="KV417274">
    <property type="protein sequence ID" value="KZO98872.1"/>
    <property type="molecule type" value="Genomic_DNA"/>
</dbReference>
<evidence type="ECO:0000313" key="3">
    <source>
        <dbReference type="Proteomes" id="UP000076738"/>
    </source>
</evidence>
<organism evidence="2 3">
    <name type="scientific">Calocera viscosa (strain TUFC12733)</name>
    <dbReference type="NCBI Taxonomy" id="1330018"/>
    <lineage>
        <taxon>Eukaryota</taxon>
        <taxon>Fungi</taxon>
        <taxon>Dikarya</taxon>
        <taxon>Basidiomycota</taxon>
        <taxon>Agaricomycotina</taxon>
        <taxon>Dacrymycetes</taxon>
        <taxon>Dacrymycetales</taxon>
        <taxon>Dacrymycetaceae</taxon>
        <taxon>Calocera</taxon>
    </lineage>
</organism>
<gene>
    <name evidence="2" type="ORF">CALVIDRAFT_534970</name>
</gene>